<proteinExistence type="inferred from homology"/>
<comment type="catalytic activity">
    <reaction evidence="1">
        <text>coproporphyrinogen III + 3 O2 = coproporphyrin III + 3 H2O2</text>
        <dbReference type="Rhea" id="RHEA:43436"/>
        <dbReference type="ChEBI" id="CHEBI:15379"/>
        <dbReference type="ChEBI" id="CHEBI:16240"/>
        <dbReference type="ChEBI" id="CHEBI:57309"/>
        <dbReference type="ChEBI" id="CHEBI:131725"/>
        <dbReference type="EC" id="1.3.3.15"/>
    </reaction>
    <physiologicalReaction direction="left-to-right" evidence="1">
        <dbReference type="Rhea" id="RHEA:43437"/>
    </physiologicalReaction>
</comment>
<comment type="similarity">
    <text evidence="4 11">Belongs to the protoporphyrinogen/coproporphyrinogen oxidase family. Coproporphyrinogen III oxidase subfamily.</text>
</comment>
<keyword evidence="8 11" id="KW-0274">FAD</keyword>
<comment type="subcellular location">
    <subcellularLocation>
        <location evidence="11">Cytoplasm</location>
    </subcellularLocation>
</comment>
<evidence type="ECO:0000313" key="14">
    <source>
        <dbReference type="Proteomes" id="UP000270678"/>
    </source>
</evidence>
<dbReference type="Proteomes" id="UP000270678">
    <property type="component" value="Chromosome"/>
</dbReference>
<dbReference type="GO" id="GO:0005737">
    <property type="term" value="C:cytoplasm"/>
    <property type="evidence" value="ECO:0007669"/>
    <property type="project" value="UniProtKB-SubCell"/>
</dbReference>
<evidence type="ECO:0000256" key="1">
    <source>
        <dbReference type="ARBA" id="ARBA00001755"/>
    </source>
</evidence>
<feature type="domain" description="Amine oxidase" evidence="12">
    <location>
        <begin position="11"/>
        <end position="457"/>
    </location>
</feature>
<dbReference type="OrthoDB" id="9805195at2"/>
<keyword evidence="7 11" id="KW-0285">Flavoprotein</keyword>
<accession>A0A3S9V076</accession>
<evidence type="ECO:0000256" key="6">
    <source>
        <dbReference type="ARBA" id="ARBA00019046"/>
    </source>
</evidence>
<dbReference type="NCBIfam" id="TIGR00562">
    <property type="entry name" value="proto_IX_ox"/>
    <property type="match status" value="1"/>
</dbReference>
<dbReference type="GO" id="GO:0006783">
    <property type="term" value="P:heme biosynthetic process"/>
    <property type="evidence" value="ECO:0007669"/>
    <property type="project" value="UniProtKB-UniRule"/>
</dbReference>
<evidence type="ECO:0000256" key="8">
    <source>
        <dbReference type="ARBA" id="ARBA00022827"/>
    </source>
</evidence>
<dbReference type="InterPro" id="IPR004572">
    <property type="entry name" value="Protoporphyrinogen_oxidase"/>
</dbReference>
<name>A0A3S9V076_9BACL</name>
<dbReference type="InterPro" id="IPR036188">
    <property type="entry name" value="FAD/NAD-bd_sf"/>
</dbReference>
<sequence>MKKVAVIGGGITGLSTAYYLHKIIQERKLAAEIVLIEADERLGGKIHTVKRDGFIMEVGADSLVARKRNVDPLIDELGLREEVVYNATGKSYLHTEGKLKLIPEEAVFGIPLSLQALAESELVSAEGKVEALKDFYTTNETFTKNDSIGLFLEAFLGKELVEKQIAPVLSGVYSGKLNELTIASTLPYLLDYKNQYGSIMKGLAENRQTFKSQGEKKFLSFAGGTSAIIERMEQALPDIEWMKGCKVSRVIRDGEQYTLDLKDGRSLVADSVVLSVPHQAAQLMLANESLNEDFAELIGSSLISVYMGFEVSDELLPENGTGFIVADSSGMKCQASTWTSRKWTHTSTNHQLLVRLFYKSSGPHYERLQGLSEEEMLQEAMSDLQQSIGQLPQPTTYAITRWMDSMPNYHLRHHEVVQSLERKVAQQYPGMFLAGCSYYGVGIPDCIANGEATAARVAELL</sequence>
<evidence type="ECO:0000256" key="10">
    <source>
        <dbReference type="ARBA" id="ARBA00023133"/>
    </source>
</evidence>
<keyword evidence="11" id="KW-0963">Cytoplasm</keyword>
<keyword evidence="9 11" id="KW-0560">Oxidoreductase</keyword>
<evidence type="ECO:0000256" key="7">
    <source>
        <dbReference type="ARBA" id="ARBA00022630"/>
    </source>
</evidence>
<dbReference type="AlphaFoldDB" id="A0A3S9V076"/>
<gene>
    <name evidence="13" type="primary">hemG</name>
    <name evidence="13" type="ORF">EI981_15680</name>
</gene>
<comment type="cofactor">
    <cofactor evidence="2 11">
        <name>FAD</name>
        <dbReference type="ChEBI" id="CHEBI:57692"/>
    </cofactor>
</comment>
<evidence type="ECO:0000313" key="13">
    <source>
        <dbReference type="EMBL" id="AZS15737.1"/>
    </source>
</evidence>
<comment type="function">
    <text evidence="11">Involved in coproporphyrin-dependent heme b biosynthesis. Catalyzes the oxidation of coproporphyrinogen III to coproporphyrin III.</text>
</comment>
<evidence type="ECO:0000256" key="2">
    <source>
        <dbReference type="ARBA" id="ARBA00001974"/>
    </source>
</evidence>
<keyword evidence="14" id="KW-1185">Reference proteome</keyword>
<dbReference type="SUPFAM" id="SSF51905">
    <property type="entry name" value="FAD/NAD(P)-binding domain"/>
    <property type="match status" value="1"/>
</dbReference>
<dbReference type="SUPFAM" id="SSF54373">
    <property type="entry name" value="FAD-linked reductases, C-terminal domain"/>
    <property type="match status" value="1"/>
</dbReference>
<dbReference type="PANTHER" id="PTHR42923:SF3">
    <property type="entry name" value="PROTOPORPHYRINOGEN OXIDASE"/>
    <property type="match status" value="1"/>
</dbReference>
<evidence type="ECO:0000256" key="4">
    <source>
        <dbReference type="ARBA" id="ARBA00008310"/>
    </source>
</evidence>
<evidence type="ECO:0000256" key="11">
    <source>
        <dbReference type="RuleBase" id="RU364052"/>
    </source>
</evidence>
<dbReference type="RefSeq" id="WP_126999673.1">
    <property type="nucleotide sequence ID" value="NZ_CP034346.1"/>
</dbReference>
<dbReference type="Pfam" id="PF01593">
    <property type="entry name" value="Amino_oxidase"/>
    <property type="match status" value="1"/>
</dbReference>
<dbReference type="InterPro" id="IPR050464">
    <property type="entry name" value="Zeta_carotene_desat/Oxidored"/>
</dbReference>
<evidence type="ECO:0000256" key="9">
    <source>
        <dbReference type="ARBA" id="ARBA00023002"/>
    </source>
</evidence>
<dbReference type="UniPathway" id="UPA00252"/>
<dbReference type="PANTHER" id="PTHR42923">
    <property type="entry name" value="PROTOPORPHYRINOGEN OXIDASE"/>
    <property type="match status" value="1"/>
</dbReference>
<dbReference type="Gene3D" id="1.10.3110.10">
    <property type="entry name" value="protoporphyrinogen ix oxidase, domain 3"/>
    <property type="match status" value="1"/>
</dbReference>
<dbReference type="EC" id="1.3.3.15" evidence="5 11"/>
<evidence type="ECO:0000256" key="3">
    <source>
        <dbReference type="ARBA" id="ARBA00004744"/>
    </source>
</evidence>
<dbReference type="KEGG" id="plut:EI981_15680"/>
<dbReference type="Gene3D" id="3.90.660.20">
    <property type="entry name" value="Protoporphyrinogen oxidase, mitochondrial, domain 2"/>
    <property type="match status" value="1"/>
</dbReference>
<keyword evidence="10 11" id="KW-0350">Heme biosynthesis</keyword>
<organism evidence="13 14">
    <name type="scientific">Paenibacillus lutimineralis</name>
    <dbReference type="NCBI Taxonomy" id="2707005"/>
    <lineage>
        <taxon>Bacteria</taxon>
        <taxon>Bacillati</taxon>
        <taxon>Bacillota</taxon>
        <taxon>Bacilli</taxon>
        <taxon>Bacillales</taxon>
        <taxon>Paenibacillaceae</taxon>
        <taxon>Paenibacillus</taxon>
    </lineage>
</organism>
<dbReference type="GO" id="GO:0004729">
    <property type="term" value="F:oxygen-dependent protoporphyrinogen oxidase activity"/>
    <property type="evidence" value="ECO:0007669"/>
    <property type="project" value="UniProtKB-UniRule"/>
</dbReference>
<reference evidence="14" key="1">
    <citation type="submission" date="2018-12" db="EMBL/GenBank/DDBJ databases">
        <title>Complete genome sequence of Paenibacillus sp. MBLB1234.</title>
        <authorList>
            <person name="Nam Y.-D."/>
            <person name="Kang J."/>
            <person name="Chung W.-H."/>
            <person name="Park Y.S."/>
        </authorList>
    </citation>
    <scope>NUCLEOTIDE SEQUENCE [LARGE SCALE GENOMIC DNA]</scope>
    <source>
        <strain evidence="14">MBLB1234</strain>
    </source>
</reference>
<evidence type="ECO:0000259" key="12">
    <source>
        <dbReference type="Pfam" id="PF01593"/>
    </source>
</evidence>
<dbReference type="EMBL" id="CP034346">
    <property type="protein sequence ID" value="AZS15737.1"/>
    <property type="molecule type" value="Genomic_DNA"/>
</dbReference>
<dbReference type="Gene3D" id="3.50.50.60">
    <property type="entry name" value="FAD/NAD(P)-binding domain"/>
    <property type="match status" value="1"/>
</dbReference>
<comment type="pathway">
    <text evidence="3 11">Porphyrin-containing compound metabolism; protoheme biosynthesis.</text>
</comment>
<dbReference type="InterPro" id="IPR002937">
    <property type="entry name" value="Amino_oxidase"/>
</dbReference>
<protein>
    <recommendedName>
        <fullName evidence="6 11">Coproporphyrinogen III oxidase</fullName>
        <ecNumber evidence="5 11">1.3.3.15</ecNumber>
    </recommendedName>
</protein>
<evidence type="ECO:0000256" key="5">
    <source>
        <dbReference type="ARBA" id="ARBA00012402"/>
    </source>
</evidence>